<name>A0A075TMS9_9VIRU</name>
<reference evidence="6" key="1">
    <citation type="journal article" date="2014" name="J. Gen. Virol.">
        <title>Detection of diverse novel astroviruses from small mammals in China.</title>
        <authorList>
            <person name="Hu B."/>
            <person name="Chmura A.A."/>
            <person name="Li J."/>
            <person name="Zhu G."/>
            <person name="Desmond J.S."/>
            <person name="Zhang Y."/>
            <person name="Zhang W."/>
            <person name="Epstein J.H."/>
            <person name="Daszak P."/>
            <person name="Shi Z."/>
        </authorList>
    </citation>
    <scope>NUCLEOTIDE SEQUENCE</scope>
    <source>
        <strain evidence="6">LP084/Guangxi</strain>
    </source>
</reference>
<dbReference type="GO" id="GO:0019028">
    <property type="term" value="C:viral capsid"/>
    <property type="evidence" value="ECO:0007669"/>
    <property type="project" value="UniProtKB-KW"/>
</dbReference>
<proteinExistence type="predicted"/>
<evidence type="ECO:0000256" key="1">
    <source>
        <dbReference type="ARBA" id="ARBA00004328"/>
    </source>
</evidence>
<sequence length="792" mass="87214">MSSWIVFGGEDQRQHLMANRQQRRAPRTTTNIVVRNGTAANQARASGAATSNRRRRNRARRQPQVNVRVLPPQNKGRRRFPRRPGVGGRVVFQKINTTLGTVGSNGSEQIECELTCLMNPATMKEATGSNSFGPLGIYASTYSLFKMTRCVVTLKPLVGDSAVSGTVCRVSWNPTSSPSQTSWSALGARKHVDVTPGKTGRFILTTKDLVGPKGGWYKTNTKGDPMMSFAGTLEVHTLGKTMSTYQNNAFTGALFLAELETEWQFKDYAQQPGMLNLIKGEDTRQAQITTDGSGKIQLVVPNNTRMARAATNAASEIIWLVTDTVIQTGASLLPPPFGWLIRGGWWLVKRAAGAPVRAGNTTFDVYASISDARASMPCIADSANIEPIVVGRLHFQQVTPGNTGISTDMPSTRAITEPYSTPTQCYVTTASLINIGTTPGTTVNYVPAFCAWRSLGTSQNDINGAGFIVGSQRVATYNLYKVTVSTDIGAIDPGMFDNRVPFYLLINGNESRQAGFAVAAQYDHMDYSPSLRVSSVLVYATSSEAFNFHRNWRTTTVTYPVTYNNDECAAKISTPEATTERYLRLKFEPGNWYVAQFVVHGVVDRYYKVGNIIVASNATSQISSEDNYFYPTVDDAHTGLLPVYISGLRLQVFTTNQVVSDTETRNITQDLDPPSGRDDYRGGPYYNLKEEVDEDDFPEPPAHFDSDLDDDQDLEMGPEDHYSDPPISRLVVRDDAFALYEQLRATHTERAARLAVNQLYPSDEYTEFTEVYHDALADGLSPKEARAQALGF</sequence>
<organism evidence="6">
    <name type="scientific">Porcupine astrovirus Hb/LP084/Guangxi</name>
    <dbReference type="NCBI Taxonomy" id="1524016"/>
    <lineage>
        <taxon>Viruses</taxon>
        <taxon>Riboviria</taxon>
        <taxon>Orthornavirae</taxon>
        <taxon>Pisuviricota</taxon>
        <taxon>Stelpaviricetes</taxon>
        <taxon>Stellavirales</taxon>
        <taxon>Astroviridae</taxon>
    </lineage>
</organism>
<evidence type="ECO:0000259" key="5">
    <source>
        <dbReference type="Pfam" id="PF03115"/>
    </source>
</evidence>
<feature type="compositionally biased region" description="Basic residues" evidence="4">
    <location>
        <begin position="52"/>
        <end position="61"/>
    </location>
</feature>
<feature type="region of interest" description="Disordered" evidence="4">
    <location>
        <begin position="664"/>
        <end position="726"/>
    </location>
</feature>
<dbReference type="Gene3D" id="2.60.120.20">
    <property type="match status" value="1"/>
</dbReference>
<dbReference type="InterPro" id="IPR029053">
    <property type="entry name" value="Viral_coat"/>
</dbReference>
<dbReference type="Pfam" id="PF03115">
    <property type="entry name" value="Astro_capsid_N"/>
    <property type="match status" value="1"/>
</dbReference>
<dbReference type="InterPro" id="IPR004337">
    <property type="entry name" value="Astro_capsid_N"/>
</dbReference>
<comment type="subcellular location">
    <subcellularLocation>
        <location evidence="1">Virion</location>
    </subcellularLocation>
</comment>
<keyword evidence="2" id="KW-0167">Capsid protein</keyword>
<evidence type="ECO:0000256" key="2">
    <source>
        <dbReference type="ARBA" id="ARBA00022561"/>
    </source>
</evidence>
<feature type="compositionally biased region" description="Acidic residues" evidence="4">
    <location>
        <begin position="707"/>
        <end position="717"/>
    </location>
</feature>
<evidence type="ECO:0000313" key="6">
    <source>
        <dbReference type="EMBL" id="AIG59580.1"/>
    </source>
</evidence>
<feature type="region of interest" description="Disordered" evidence="4">
    <location>
        <begin position="38"/>
        <end position="63"/>
    </location>
</feature>
<dbReference type="EMBL" id="KJ571486">
    <property type="protein sequence ID" value="AIG59580.1"/>
    <property type="molecule type" value="Genomic_RNA"/>
</dbReference>
<feature type="domain" description="Astrovirus capsid protein inner core" evidence="5">
    <location>
        <begin position="53"/>
        <end position="268"/>
    </location>
</feature>
<protein>
    <submittedName>
        <fullName evidence="6">ORF2</fullName>
    </submittedName>
</protein>
<evidence type="ECO:0000256" key="3">
    <source>
        <dbReference type="ARBA" id="ARBA00022844"/>
    </source>
</evidence>
<evidence type="ECO:0000256" key="4">
    <source>
        <dbReference type="SAM" id="MobiDB-lite"/>
    </source>
</evidence>
<accession>A0A075TMS9</accession>
<keyword evidence="3" id="KW-0946">Virion</keyword>